<protein>
    <submittedName>
        <fullName evidence="3">Uncharacterized protein</fullName>
    </submittedName>
</protein>
<proteinExistence type="predicted"/>
<reference evidence="3 4" key="1">
    <citation type="submission" date="2016-01" db="EMBL/GenBank/DDBJ databases">
        <authorList>
            <person name="Oliw E.H."/>
        </authorList>
    </citation>
    <scope>NUCLEOTIDE SEQUENCE [LARGE SCALE GENOMIC DNA]</scope>
    <source>
        <strain evidence="3">LMG 27134</strain>
    </source>
</reference>
<feature type="compositionally biased region" description="Basic and acidic residues" evidence="1">
    <location>
        <begin position="117"/>
        <end position="128"/>
    </location>
</feature>
<accession>A0A158I0E1</accession>
<evidence type="ECO:0000313" key="3">
    <source>
        <dbReference type="EMBL" id="SAL49709.1"/>
    </source>
</evidence>
<evidence type="ECO:0000256" key="1">
    <source>
        <dbReference type="SAM" id="MobiDB-lite"/>
    </source>
</evidence>
<dbReference type="OrthoDB" id="9027157at2"/>
<organism evidence="3 4">
    <name type="scientific">Caballeronia udeis</name>
    <dbReference type="NCBI Taxonomy" id="1232866"/>
    <lineage>
        <taxon>Bacteria</taxon>
        <taxon>Pseudomonadati</taxon>
        <taxon>Pseudomonadota</taxon>
        <taxon>Betaproteobacteria</taxon>
        <taxon>Burkholderiales</taxon>
        <taxon>Burkholderiaceae</taxon>
        <taxon>Caballeronia</taxon>
    </lineage>
</organism>
<keyword evidence="2" id="KW-0732">Signal</keyword>
<dbReference type="RefSeq" id="WP_062089385.1">
    <property type="nucleotide sequence ID" value="NZ_FCOK02000037.1"/>
</dbReference>
<feature type="signal peptide" evidence="2">
    <location>
        <begin position="1"/>
        <end position="24"/>
    </location>
</feature>
<feature type="region of interest" description="Disordered" evidence="1">
    <location>
        <begin position="50"/>
        <end position="134"/>
    </location>
</feature>
<feature type="chain" id="PRO_5008501869" evidence="2">
    <location>
        <begin position="25"/>
        <end position="134"/>
    </location>
</feature>
<gene>
    <name evidence="3" type="ORF">AWB69_05011</name>
</gene>
<dbReference type="Proteomes" id="UP000054683">
    <property type="component" value="Unassembled WGS sequence"/>
</dbReference>
<dbReference type="AlphaFoldDB" id="A0A158I0E1"/>
<sequence length="134" mass="13961">MSQVKKMLLGTAFVAMGLSASAFAQTAQPAGADATGQMSAPAAQIAPAPQNIVAPAPTDPLVVKRNANAQASAEYKASKKASKQELKATSKEAKAQYKEQVRNAKINKKADNQTANDELKSAEPDGPKDTGLQH</sequence>
<evidence type="ECO:0000313" key="4">
    <source>
        <dbReference type="Proteomes" id="UP000054683"/>
    </source>
</evidence>
<dbReference type="EMBL" id="FCOK02000037">
    <property type="protein sequence ID" value="SAL49709.1"/>
    <property type="molecule type" value="Genomic_DNA"/>
</dbReference>
<name>A0A158I0E1_9BURK</name>
<evidence type="ECO:0000256" key="2">
    <source>
        <dbReference type="SAM" id="SignalP"/>
    </source>
</evidence>
<feature type="compositionally biased region" description="Basic and acidic residues" evidence="1">
    <location>
        <begin position="82"/>
        <end position="102"/>
    </location>
</feature>